<keyword evidence="2" id="KW-0808">Transferase</keyword>
<reference evidence="4" key="1">
    <citation type="journal article" date="2014" name="Front. Microbiol.">
        <title>High frequency of phylogenetically diverse reductive dehalogenase-homologous genes in deep subseafloor sedimentary metagenomes.</title>
        <authorList>
            <person name="Kawai M."/>
            <person name="Futagami T."/>
            <person name="Toyoda A."/>
            <person name="Takaki Y."/>
            <person name="Nishi S."/>
            <person name="Hori S."/>
            <person name="Arai W."/>
            <person name="Tsubouchi T."/>
            <person name="Morono Y."/>
            <person name="Uchiyama I."/>
            <person name="Ito T."/>
            <person name="Fujiyama A."/>
            <person name="Inagaki F."/>
            <person name="Takami H."/>
        </authorList>
    </citation>
    <scope>NUCLEOTIDE SEQUENCE</scope>
    <source>
        <strain evidence="4">Expedition CK06-06</strain>
    </source>
</reference>
<feature type="non-terminal residue" evidence="4">
    <location>
        <position position="53"/>
    </location>
</feature>
<comment type="caution">
    <text evidence="4">The sequence shown here is derived from an EMBL/GenBank/DDBJ whole genome shotgun (WGS) entry which is preliminary data.</text>
</comment>
<dbReference type="Gene3D" id="3.40.50.150">
    <property type="entry name" value="Vaccinia Virus protein VP39"/>
    <property type="match status" value="1"/>
</dbReference>
<dbReference type="GO" id="GO:0032259">
    <property type="term" value="P:methylation"/>
    <property type="evidence" value="ECO:0007669"/>
    <property type="project" value="UniProtKB-KW"/>
</dbReference>
<dbReference type="InterPro" id="IPR029063">
    <property type="entry name" value="SAM-dependent_MTases_sf"/>
</dbReference>
<evidence type="ECO:0000313" key="4">
    <source>
        <dbReference type="EMBL" id="GAH95598.1"/>
    </source>
</evidence>
<evidence type="ECO:0000256" key="2">
    <source>
        <dbReference type="ARBA" id="ARBA00022679"/>
    </source>
</evidence>
<dbReference type="GO" id="GO:0008170">
    <property type="term" value="F:N-methyltransferase activity"/>
    <property type="evidence" value="ECO:0007669"/>
    <property type="project" value="InterPro"/>
</dbReference>
<organism evidence="4">
    <name type="scientific">marine sediment metagenome</name>
    <dbReference type="NCBI Taxonomy" id="412755"/>
    <lineage>
        <taxon>unclassified sequences</taxon>
        <taxon>metagenomes</taxon>
        <taxon>ecological metagenomes</taxon>
    </lineage>
</organism>
<protein>
    <recommendedName>
        <fullName evidence="3">DNA methylase N-4/N-6 domain-containing protein</fullName>
    </recommendedName>
</protein>
<dbReference type="Pfam" id="PF01555">
    <property type="entry name" value="N6_N4_Mtase"/>
    <property type="match status" value="1"/>
</dbReference>
<dbReference type="PRINTS" id="PR00508">
    <property type="entry name" value="S21N4MTFRASE"/>
</dbReference>
<gene>
    <name evidence="4" type="ORF">S06H3_04065</name>
</gene>
<dbReference type="GO" id="GO:0003677">
    <property type="term" value="F:DNA binding"/>
    <property type="evidence" value="ECO:0007669"/>
    <property type="project" value="InterPro"/>
</dbReference>
<proteinExistence type="predicted"/>
<evidence type="ECO:0000256" key="1">
    <source>
        <dbReference type="ARBA" id="ARBA00022603"/>
    </source>
</evidence>
<name>X1LN93_9ZZZZ</name>
<dbReference type="AlphaFoldDB" id="X1LN93"/>
<evidence type="ECO:0000259" key="3">
    <source>
        <dbReference type="Pfam" id="PF01555"/>
    </source>
</evidence>
<feature type="domain" description="DNA methylase N-4/N-6" evidence="3">
    <location>
        <begin position="3"/>
        <end position="53"/>
    </location>
</feature>
<dbReference type="SUPFAM" id="SSF53335">
    <property type="entry name" value="S-adenosyl-L-methionine-dependent methyltransferases"/>
    <property type="match status" value="1"/>
</dbReference>
<dbReference type="InterPro" id="IPR001091">
    <property type="entry name" value="RM_Methyltransferase"/>
</dbReference>
<accession>X1LN93</accession>
<keyword evidence="1" id="KW-0489">Methyltransferase</keyword>
<dbReference type="InterPro" id="IPR002941">
    <property type="entry name" value="DNA_methylase_N4/N6"/>
</dbReference>
<dbReference type="EMBL" id="BARV01001387">
    <property type="protein sequence ID" value="GAH95598.1"/>
    <property type="molecule type" value="Genomic_DNA"/>
</dbReference>
<sequence>MHKYFARRPHNVFRYLIEFYTKPGDIILDCFCGGGVTLFEGLATGRKVIAVDI</sequence>